<dbReference type="NCBIfam" id="TIGR01543">
    <property type="entry name" value="proheadase_HK97"/>
    <property type="match status" value="1"/>
</dbReference>
<dbReference type="Proteomes" id="UP000236447">
    <property type="component" value="Chromosome"/>
</dbReference>
<feature type="domain" description="Prohead serine protease" evidence="4">
    <location>
        <begin position="16"/>
        <end position="174"/>
    </location>
</feature>
<keyword evidence="3" id="KW-0378">Hydrolase</keyword>
<evidence type="ECO:0000313" key="5">
    <source>
        <dbReference type="EMBL" id="AUQ98095.1"/>
    </source>
</evidence>
<protein>
    <submittedName>
        <fullName evidence="5">Putative phage prohead protease, HK97 family</fullName>
    </submittedName>
</protein>
<name>A0A2I7K687_9RHOB</name>
<organism evidence="5 6">
    <name type="scientific">Phaeobacter inhibens</name>
    <dbReference type="NCBI Taxonomy" id="221822"/>
    <lineage>
        <taxon>Bacteria</taxon>
        <taxon>Pseudomonadati</taxon>
        <taxon>Pseudomonadota</taxon>
        <taxon>Alphaproteobacteria</taxon>
        <taxon>Rhodobacterales</taxon>
        <taxon>Roseobacteraceae</taxon>
        <taxon>Phaeobacter</taxon>
    </lineage>
</organism>
<gene>
    <name evidence="5" type="ORF">PhaeoP88_00699</name>
</gene>
<dbReference type="InterPro" id="IPR054613">
    <property type="entry name" value="Peptidase_S78_dom"/>
</dbReference>
<dbReference type="GO" id="GO:0006508">
    <property type="term" value="P:proteolysis"/>
    <property type="evidence" value="ECO:0007669"/>
    <property type="project" value="UniProtKB-KW"/>
</dbReference>
<dbReference type="AlphaFoldDB" id="A0A2I7K687"/>
<reference evidence="5 6" key="1">
    <citation type="journal article" date="2017" name="Front. Microbiol.">
        <title>Phaeobacter piscinae sp. nov., a species of the Roseobacter group and potential aquaculture probiont.</title>
        <authorList>
            <person name="Sonnenschein E.C."/>
            <person name="Phippen C.B.W."/>
            <person name="Nielsen K.F."/>
            <person name="Mateiu R.V."/>
            <person name="Melchiorsen J."/>
            <person name="Gram L."/>
            <person name="Overmann J."/>
            <person name="Freese H.M."/>
        </authorList>
    </citation>
    <scope>NUCLEOTIDE SEQUENCE [LARGE SCALE GENOMIC DNA]</scope>
    <source>
        <strain evidence="5 6">P88</strain>
    </source>
</reference>
<evidence type="ECO:0000256" key="2">
    <source>
        <dbReference type="ARBA" id="ARBA00022670"/>
    </source>
</evidence>
<evidence type="ECO:0000256" key="1">
    <source>
        <dbReference type="ARBA" id="ARBA00022612"/>
    </source>
</evidence>
<sequence length="199" mass="21960">MSDPQREVRFCAVAPIELREAEAGSDLINVTGYAAVFGEQAEIGPLERWGWAEVVERGAFREALSRGDDVTFLVDHVGLPLARTSSGTLTLTEDQRGLRVDTALDPSDPDVQRILPKMKRGDMSKMSFAFIAEKETWDETGDHALRTIHSVQLFDVSIVTDPAYEGTEIGLRSKTAALGGDGEFYRRQMQMRARLSGLA</sequence>
<dbReference type="Pfam" id="PF04586">
    <property type="entry name" value="Peptidase_S78"/>
    <property type="match status" value="1"/>
</dbReference>
<dbReference type="InterPro" id="IPR006433">
    <property type="entry name" value="Prohead_protease"/>
</dbReference>
<keyword evidence="2 5" id="KW-0645">Protease</keyword>
<accession>A0A2I7K687</accession>
<evidence type="ECO:0000256" key="3">
    <source>
        <dbReference type="ARBA" id="ARBA00022801"/>
    </source>
</evidence>
<dbReference type="RefSeq" id="WP_102883076.1">
    <property type="nucleotide sequence ID" value="NZ_CP010725.1"/>
</dbReference>
<keyword evidence="1" id="KW-1188">Viral release from host cell</keyword>
<evidence type="ECO:0000313" key="6">
    <source>
        <dbReference type="Proteomes" id="UP000236447"/>
    </source>
</evidence>
<dbReference type="GO" id="GO:0008233">
    <property type="term" value="F:peptidase activity"/>
    <property type="evidence" value="ECO:0007669"/>
    <property type="project" value="UniProtKB-KW"/>
</dbReference>
<proteinExistence type="predicted"/>
<dbReference type="EMBL" id="CP010725">
    <property type="protein sequence ID" value="AUQ98095.1"/>
    <property type="molecule type" value="Genomic_DNA"/>
</dbReference>
<evidence type="ECO:0000259" key="4">
    <source>
        <dbReference type="Pfam" id="PF04586"/>
    </source>
</evidence>
<reference evidence="5 6" key="2">
    <citation type="journal article" date="2017" name="Genome Biol. Evol.">
        <title>Trajectories and Drivers of Genome Evolution in Surface-Associated Marine Phaeobacter.</title>
        <authorList>
            <person name="Freese H.M."/>
            <person name="Sikorski J."/>
            <person name="Bunk B."/>
            <person name="Scheuner C."/>
            <person name="Meier-Kolthoff J.P."/>
            <person name="Sproer C."/>
            <person name="Gram L."/>
            <person name="Overmann J."/>
        </authorList>
    </citation>
    <scope>NUCLEOTIDE SEQUENCE [LARGE SCALE GENOMIC DNA]</scope>
    <source>
        <strain evidence="5 6">P88</strain>
    </source>
</reference>